<reference evidence="1 2" key="1">
    <citation type="submission" date="2011-06" db="EMBL/GenBank/DDBJ databases">
        <authorList>
            <person name="Muzny D."/>
            <person name="Qin X."/>
            <person name="Deng J."/>
            <person name="Jiang H."/>
            <person name="Liu Y."/>
            <person name="Qu J."/>
            <person name="Song X.-Z."/>
            <person name="Zhang L."/>
            <person name="Thornton R."/>
            <person name="Coyle M."/>
            <person name="Francisco L."/>
            <person name="Jackson L."/>
            <person name="Javaid M."/>
            <person name="Korchina V."/>
            <person name="Kovar C."/>
            <person name="Mata R."/>
            <person name="Mathew T."/>
            <person name="Ngo R."/>
            <person name="Nguyen L."/>
            <person name="Nguyen N."/>
            <person name="Okwuonu G."/>
            <person name="Ongeri F."/>
            <person name="Pham C."/>
            <person name="Simmons D."/>
            <person name="Wilczek-Boney K."/>
            <person name="Hale W."/>
            <person name="Jakkamsetti A."/>
            <person name="Pham P."/>
            <person name="Ruth R."/>
            <person name="San Lucas F."/>
            <person name="Warren J."/>
            <person name="Zhang J."/>
            <person name="Zhao Z."/>
            <person name="Zhou C."/>
            <person name="Zhu D."/>
            <person name="Lee S."/>
            <person name="Bess C."/>
            <person name="Blankenburg K."/>
            <person name="Forbes L."/>
            <person name="Fu Q."/>
            <person name="Gubbala S."/>
            <person name="Hirani K."/>
            <person name="Jayaseelan J.C."/>
            <person name="Lara F."/>
            <person name="Munidasa M."/>
            <person name="Palculict T."/>
            <person name="Patil S."/>
            <person name="Pu L.-L."/>
            <person name="Saada N."/>
            <person name="Tang L."/>
            <person name="Weissenberger G."/>
            <person name="Zhu Y."/>
            <person name="Hemphill L."/>
            <person name="Shang Y."/>
            <person name="Youmans B."/>
            <person name="Ayvaz T."/>
            <person name="Ross M."/>
            <person name="Santibanez J."/>
            <person name="Aqrawi P."/>
            <person name="Gross S."/>
            <person name="Joshi V."/>
            <person name="Fowler G."/>
            <person name="Nazareth L."/>
            <person name="Reid J."/>
            <person name="Worley K."/>
            <person name="Petrosino J."/>
            <person name="Highlander S."/>
            <person name="Gibbs R."/>
        </authorList>
    </citation>
    <scope>NUCLEOTIDE SEQUENCE [LARGE SCALE GENOMIC DNA]</scope>
    <source>
        <strain evidence="1 2">9715</strain>
    </source>
</reference>
<evidence type="ECO:0000313" key="2">
    <source>
        <dbReference type="Proteomes" id="UP000005336"/>
    </source>
</evidence>
<gene>
    <name evidence="1" type="ORF">HMPREF9370_2347</name>
</gene>
<dbReference type="EMBL" id="AGAZ01000077">
    <property type="protein sequence ID" value="EGZ44255.1"/>
    <property type="molecule type" value="Genomic_DNA"/>
</dbReference>
<sequence>MFRDLGAILGSRFGVLGGLAGYGFGWYIENSINTDINALANDIQTRLDNGEYVPD</sequence>
<proteinExistence type="predicted"/>
<organism evidence="1 2">
    <name type="scientific">Neisseria wadsworthii 9715</name>
    <dbReference type="NCBI Taxonomy" id="1030841"/>
    <lineage>
        <taxon>Bacteria</taxon>
        <taxon>Pseudomonadati</taxon>
        <taxon>Pseudomonadota</taxon>
        <taxon>Betaproteobacteria</taxon>
        <taxon>Neisseriales</taxon>
        <taxon>Neisseriaceae</taxon>
        <taxon>Neisseria</taxon>
    </lineage>
</organism>
<accession>G4CTD7</accession>
<keyword evidence="2" id="KW-1185">Reference proteome</keyword>
<dbReference type="AlphaFoldDB" id="G4CTD7"/>
<dbReference type="HOGENOM" id="CLU_3027643_0_0_4"/>
<protein>
    <submittedName>
        <fullName evidence="1">Uncharacterized protein</fullName>
    </submittedName>
</protein>
<evidence type="ECO:0000313" key="1">
    <source>
        <dbReference type="EMBL" id="EGZ44255.1"/>
    </source>
</evidence>
<name>G4CTD7_9NEIS</name>
<comment type="caution">
    <text evidence="1">The sequence shown here is derived from an EMBL/GenBank/DDBJ whole genome shotgun (WGS) entry which is preliminary data.</text>
</comment>
<dbReference type="Proteomes" id="UP000005336">
    <property type="component" value="Unassembled WGS sequence"/>
</dbReference>